<dbReference type="Pfam" id="PF00534">
    <property type="entry name" value="Glycos_transf_1"/>
    <property type="match status" value="1"/>
</dbReference>
<accession>A0A6N8ES11</accession>
<proteinExistence type="predicted"/>
<dbReference type="EMBL" id="WNZZ01000005">
    <property type="protein sequence ID" value="MUG22709.1"/>
    <property type="molecule type" value="Genomic_DNA"/>
</dbReference>
<dbReference type="Gene3D" id="3.40.50.2000">
    <property type="entry name" value="Glycogen Phosphorylase B"/>
    <property type="match status" value="2"/>
</dbReference>
<reference evidence="3 4" key="1">
    <citation type="submission" date="2019-11" db="EMBL/GenBank/DDBJ databases">
        <title>Draft genome sequences of five Paenibacillus species of dairy origin.</title>
        <authorList>
            <person name="Olajide A.M."/>
            <person name="Chen S."/>
            <person name="Lapointe G."/>
        </authorList>
    </citation>
    <scope>NUCLEOTIDE SEQUENCE [LARGE SCALE GENOMIC DNA]</scope>
    <source>
        <strain evidence="3 4">3CT49</strain>
    </source>
</reference>
<gene>
    <name evidence="3" type="ORF">GNQ08_09825</name>
</gene>
<keyword evidence="3" id="KW-0808">Transferase</keyword>
<evidence type="ECO:0000313" key="3">
    <source>
        <dbReference type="EMBL" id="MUG22709.1"/>
    </source>
</evidence>
<feature type="domain" description="Glycosyl transferase family 1" evidence="1">
    <location>
        <begin position="219"/>
        <end position="376"/>
    </location>
</feature>
<dbReference type="PANTHER" id="PTHR45947">
    <property type="entry name" value="SULFOQUINOVOSYL TRANSFERASE SQD2"/>
    <property type="match status" value="1"/>
</dbReference>
<protein>
    <submittedName>
        <fullName evidence="3">Glycosyltransferase</fullName>
    </submittedName>
</protein>
<evidence type="ECO:0000259" key="1">
    <source>
        <dbReference type="Pfam" id="PF00534"/>
    </source>
</evidence>
<comment type="caution">
    <text evidence="3">The sequence shown here is derived from an EMBL/GenBank/DDBJ whole genome shotgun (WGS) entry which is preliminary data.</text>
</comment>
<dbReference type="Proteomes" id="UP000442469">
    <property type="component" value="Unassembled WGS sequence"/>
</dbReference>
<dbReference type="GO" id="GO:0016757">
    <property type="term" value="F:glycosyltransferase activity"/>
    <property type="evidence" value="ECO:0007669"/>
    <property type="project" value="InterPro"/>
</dbReference>
<evidence type="ECO:0000259" key="2">
    <source>
        <dbReference type="Pfam" id="PF13439"/>
    </source>
</evidence>
<organism evidence="3 4">
    <name type="scientific">Paenibacillus macerans</name>
    <name type="common">Bacillus macerans</name>
    <dbReference type="NCBI Taxonomy" id="44252"/>
    <lineage>
        <taxon>Bacteria</taxon>
        <taxon>Bacillati</taxon>
        <taxon>Bacillota</taxon>
        <taxon>Bacilli</taxon>
        <taxon>Bacillales</taxon>
        <taxon>Paenibacillaceae</taxon>
        <taxon>Paenibacillus</taxon>
    </lineage>
</organism>
<evidence type="ECO:0000313" key="4">
    <source>
        <dbReference type="Proteomes" id="UP000442469"/>
    </source>
</evidence>
<dbReference type="CDD" id="cd03801">
    <property type="entry name" value="GT4_PimA-like"/>
    <property type="match status" value="1"/>
</dbReference>
<dbReference type="PANTHER" id="PTHR45947:SF3">
    <property type="entry name" value="SULFOQUINOVOSYL TRANSFERASE SQD2"/>
    <property type="match status" value="1"/>
</dbReference>
<dbReference type="InterPro" id="IPR001296">
    <property type="entry name" value="Glyco_trans_1"/>
</dbReference>
<dbReference type="RefSeq" id="WP_155619849.1">
    <property type="nucleotide sequence ID" value="NZ_BOSD01000001.1"/>
</dbReference>
<dbReference type="InterPro" id="IPR028098">
    <property type="entry name" value="Glyco_trans_4-like_N"/>
</dbReference>
<dbReference type="SUPFAM" id="SSF53756">
    <property type="entry name" value="UDP-Glycosyltransferase/glycogen phosphorylase"/>
    <property type="match status" value="1"/>
</dbReference>
<dbReference type="InterPro" id="IPR050194">
    <property type="entry name" value="Glycosyltransferase_grp1"/>
</dbReference>
<feature type="domain" description="Glycosyltransferase subfamily 4-like N-terminal" evidence="2">
    <location>
        <begin position="15"/>
        <end position="205"/>
    </location>
</feature>
<dbReference type="Pfam" id="PF13439">
    <property type="entry name" value="Glyco_transf_4"/>
    <property type="match status" value="1"/>
</dbReference>
<sequence>MKILLASFFELPKTGGLWTYMCQLKRGLEQLGHTVDIFSRSSGPDRYKIMDGESAVHRENFQKVIEPHVLRALSASSPQTPLWIMNQEIERYKYEAAACSFNLKQYDIIHTQDIISTYSFSRIKPSTCPLIATIHASLSFEWRHALSHLFRSNPLFHQYGLMLEHLGASSSDKTIVPSRWLKEYLMDNFHVPSDKLVVIPNGIDVPYFRELMMRQTNIKRPKNKIVFASVARLAYEKGISCLLDALGKLNATRDDWNLWLIGEGPLQQELKEQCETLKISNQVKFLGSRDDVPVLLKQADMFLLSSIQETFGYSILEAQLAGVPVIVPKTGGISEVVHHKKTGLFFPTGDSEALLANIKLLLADNKLKTNIIEQAKLTASTKFSTTTTTKKVLDIYRLQQLLNARG</sequence>
<dbReference type="AlphaFoldDB" id="A0A6N8ES11"/>
<name>A0A6N8ES11_PAEMA</name>